<protein>
    <submittedName>
        <fullName evidence="6">Venom polypeptide</fullName>
    </submittedName>
</protein>
<evidence type="ECO:0000256" key="1">
    <source>
        <dbReference type="ARBA" id="ARBA00004613"/>
    </source>
</evidence>
<dbReference type="InterPro" id="IPR013818">
    <property type="entry name" value="Lipase"/>
</dbReference>
<dbReference type="FunFam" id="3.40.50.1820:FF:000076">
    <property type="entry name" value="phospholipase A1"/>
    <property type="match status" value="1"/>
</dbReference>
<accession>A0A3G5BIN1</accession>
<dbReference type="GO" id="GO:0016298">
    <property type="term" value="F:lipase activity"/>
    <property type="evidence" value="ECO:0007669"/>
    <property type="project" value="InterPro"/>
</dbReference>
<organism evidence="6">
    <name type="scientific">Dolopus genitalis</name>
    <name type="common">Giant Australian assassin fly</name>
    <name type="synonym">Asilus genitalis</name>
    <dbReference type="NCBI Taxonomy" id="2488630"/>
    <lineage>
        <taxon>Eukaryota</taxon>
        <taxon>Metazoa</taxon>
        <taxon>Ecdysozoa</taxon>
        <taxon>Arthropoda</taxon>
        <taxon>Hexapoda</taxon>
        <taxon>Insecta</taxon>
        <taxon>Pterygota</taxon>
        <taxon>Neoptera</taxon>
        <taxon>Endopterygota</taxon>
        <taxon>Diptera</taxon>
        <taxon>Brachycera</taxon>
        <taxon>Muscomorpha</taxon>
        <taxon>Asiloidea</taxon>
        <taxon>Asilidae</taxon>
        <taxon>Asilinae</taxon>
        <taxon>Dolopus</taxon>
    </lineage>
</organism>
<evidence type="ECO:0000256" key="2">
    <source>
        <dbReference type="ARBA" id="ARBA00010701"/>
    </source>
</evidence>
<evidence type="ECO:0000313" key="6">
    <source>
        <dbReference type="EMBL" id="AYV99635.1"/>
    </source>
</evidence>
<sequence length="373" mass="42212">MKFTVAVFVVVGVTFCFGYPSREDLLKYGDIWDDDDLSDIVNSGLEEFERYGDFLDKDEWSLVPQVDGFFQLVNIKQTEEEYKNMPQPLLKMPITFQLHTRLNPEVPQFVRENSSLTLMESKFDPKRPTRIITHGWMNYAGSKLNLILRKAILDNCDCNVFIVDWSAGAKTINYLSARYKVPDVAIQLADFIDFLNLFGKMKFKDLTLIGHSLGAHASGLAAKKVRRGRVHIIIGLDPAFPLFSYKVTDDRLTPDDAEYVQTIHTSAGYLGFMEPLGHASFYPNWGTNQPGCGFDATGKCAHKRSYLLYGESLYPNNSFIPFDCLDYFGFLQHSCVLMDRSIRMGGEPAQQNYPKGVYYVPTNSESPFGKGGP</sequence>
<dbReference type="PANTHER" id="PTHR11610:SF150">
    <property type="entry name" value="FI01825P-RELATED"/>
    <property type="match status" value="1"/>
</dbReference>
<name>A0A3G5BIN1_DOLGE</name>
<evidence type="ECO:0000256" key="3">
    <source>
        <dbReference type="ARBA" id="ARBA00022525"/>
    </source>
</evidence>
<dbReference type="InterPro" id="IPR029058">
    <property type="entry name" value="AB_hydrolase_fold"/>
</dbReference>
<proteinExistence type="evidence at transcript level"/>
<comment type="similarity">
    <text evidence="2 4">Belongs to the AB hydrolase superfamily. Lipase family.</text>
</comment>
<dbReference type="SUPFAM" id="SSF53474">
    <property type="entry name" value="alpha/beta-Hydrolases"/>
    <property type="match status" value="1"/>
</dbReference>
<dbReference type="InterPro" id="IPR002334">
    <property type="entry name" value="Allerg_PlipaseA1"/>
</dbReference>
<dbReference type="GO" id="GO:0016042">
    <property type="term" value="P:lipid catabolic process"/>
    <property type="evidence" value="ECO:0007669"/>
    <property type="project" value="TreeGrafter"/>
</dbReference>
<dbReference type="Gene3D" id="3.40.50.1820">
    <property type="entry name" value="alpha/beta hydrolase"/>
    <property type="match status" value="1"/>
</dbReference>
<dbReference type="Pfam" id="PF00151">
    <property type="entry name" value="Lipase"/>
    <property type="match status" value="1"/>
</dbReference>
<reference evidence="6" key="1">
    <citation type="journal article" date="2018" name="Toxins">
        <title>Buzz kill: function and proteomic composition of venom from the giant assassin fly Dolopus genitalis (Diptera: Asilidae).</title>
        <authorList>
            <person name="Walker A.A."/>
            <person name="Dobson J."/>
            <person name="Jin J."/>
            <person name="Robinson S.D."/>
            <person name="Herzig V."/>
            <person name="Vetter I."/>
            <person name="King G.F."/>
            <person name="Fry B.G."/>
        </authorList>
    </citation>
    <scope>NUCLEOTIDE SEQUENCE</scope>
    <source>
        <strain evidence="6">Dg114</strain>
        <tissue evidence="6">Venom/thoracic glands</tissue>
    </source>
</reference>
<evidence type="ECO:0000259" key="5">
    <source>
        <dbReference type="Pfam" id="PF00151"/>
    </source>
</evidence>
<dbReference type="PRINTS" id="PR00825">
    <property type="entry name" value="DOLALLERGEN"/>
</dbReference>
<dbReference type="PANTHER" id="PTHR11610">
    <property type="entry name" value="LIPASE"/>
    <property type="match status" value="1"/>
</dbReference>
<dbReference type="GO" id="GO:0017171">
    <property type="term" value="F:serine hydrolase activity"/>
    <property type="evidence" value="ECO:0007669"/>
    <property type="project" value="TreeGrafter"/>
</dbReference>
<dbReference type="InterPro" id="IPR000734">
    <property type="entry name" value="TAG_lipase"/>
</dbReference>
<evidence type="ECO:0000256" key="4">
    <source>
        <dbReference type="RuleBase" id="RU004262"/>
    </source>
</evidence>
<dbReference type="AlphaFoldDB" id="A0A3G5BIN1"/>
<dbReference type="CDD" id="cd00707">
    <property type="entry name" value="Pancreat_lipase_like"/>
    <property type="match status" value="1"/>
</dbReference>
<feature type="domain" description="Lipase" evidence="5">
    <location>
        <begin position="77"/>
        <end position="368"/>
    </location>
</feature>
<keyword evidence="3" id="KW-0964">Secreted</keyword>
<dbReference type="GO" id="GO:0005615">
    <property type="term" value="C:extracellular space"/>
    <property type="evidence" value="ECO:0007669"/>
    <property type="project" value="TreeGrafter"/>
</dbReference>
<comment type="subcellular location">
    <subcellularLocation>
        <location evidence="1">Secreted</location>
    </subcellularLocation>
</comment>
<dbReference type="EMBL" id="MK075232">
    <property type="protein sequence ID" value="AYV99635.1"/>
    <property type="molecule type" value="mRNA"/>
</dbReference>
<dbReference type="InterPro" id="IPR033906">
    <property type="entry name" value="Lipase_N"/>
</dbReference>